<feature type="chain" id="PRO_5026183262" evidence="2">
    <location>
        <begin position="30"/>
        <end position="233"/>
    </location>
</feature>
<feature type="compositionally biased region" description="Polar residues" evidence="1">
    <location>
        <begin position="222"/>
        <end position="233"/>
    </location>
</feature>
<protein>
    <submittedName>
        <fullName evidence="3">Uncharacterized protein</fullName>
    </submittedName>
</protein>
<keyword evidence="2" id="KW-0732">Signal</keyword>
<gene>
    <name evidence="3" type="ORF">NTEN_LOCUS23522</name>
</gene>
<feature type="compositionally biased region" description="Basic and acidic residues" evidence="1">
    <location>
        <begin position="204"/>
        <end position="218"/>
    </location>
</feature>
<keyword evidence="4" id="KW-1185">Reference proteome</keyword>
<evidence type="ECO:0000256" key="2">
    <source>
        <dbReference type="SAM" id="SignalP"/>
    </source>
</evidence>
<proteinExistence type="predicted"/>
<accession>A0A6H5HT89</accession>
<organism evidence="3 4">
    <name type="scientific">Nesidiocoris tenuis</name>
    <dbReference type="NCBI Taxonomy" id="355587"/>
    <lineage>
        <taxon>Eukaryota</taxon>
        <taxon>Metazoa</taxon>
        <taxon>Ecdysozoa</taxon>
        <taxon>Arthropoda</taxon>
        <taxon>Hexapoda</taxon>
        <taxon>Insecta</taxon>
        <taxon>Pterygota</taxon>
        <taxon>Neoptera</taxon>
        <taxon>Paraneoptera</taxon>
        <taxon>Hemiptera</taxon>
        <taxon>Heteroptera</taxon>
        <taxon>Panheteroptera</taxon>
        <taxon>Cimicomorpha</taxon>
        <taxon>Miridae</taxon>
        <taxon>Dicyphina</taxon>
        <taxon>Nesidiocoris</taxon>
    </lineage>
</organism>
<sequence length="233" mass="26287">MEIGKRKLLLNFILLSLKLLREPLDEIHGQSYQVKRRVRGRRKSGGASARHVDSAGKFRAALPLLSLDNPVITSYSKFDMGYIPTKTQFRWNIGREPTMETRRAAGTRAGRCRAGQSEPFDQLAARTNTAEVLTSRPARLSKPVSCCGNILWFEKCNTSEYAAGGHRPTRSDAAKHPYDDPLNPFEKRRIFVTKMAIRISRTNSDSKKDQRNYDEVPKGRAGSTTSTPCYMHL</sequence>
<evidence type="ECO:0000313" key="4">
    <source>
        <dbReference type="Proteomes" id="UP000479000"/>
    </source>
</evidence>
<dbReference type="Proteomes" id="UP000479000">
    <property type="component" value="Unassembled WGS sequence"/>
</dbReference>
<dbReference type="EMBL" id="CADCXU010034654">
    <property type="protein sequence ID" value="CAB0019876.1"/>
    <property type="molecule type" value="Genomic_DNA"/>
</dbReference>
<name>A0A6H5HT89_9HEMI</name>
<evidence type="ECO:0000313" key="3">
    <source>
        <dbReference type="EMBL" id="CAB0019876.1"/>
    </source>
</evidence>
<feature type="region of interest" description="Disordered" evidence="1">
    <location>
        <begin position="202"/>
        <end position="233"/>
    </location>
</feature>
<reference evidence="3 4" key="1">
    <citation type="submission" date="2020-02" db="EMBL/GenBank/DDBJ databases">
        <authorList>
            <person name="Ferguson B K."/>
        </authorList>
    </citation>
    <scope>NUCLEOTIDE SEQUENCE [LARGE SCALE GENOMIC DNA]</scope>
</reference>
<dbReference type="AlphaFoldDB" id="A0A6H5HT89"/>
<feature type="signal peptide" evidence="2">
    <location>
        <begin position="1"/>
        <end position="29"/>
    </location>
</feature>
<evidence type="ECO:0000256" key="1">
    <source>
        <dbReference type="SAM" id="MobiDB-lite"/>
    </source>
</evidence>